<dbReference type="Gene3D" id="3.90.79.10">
    <property type="entry name" value="Nucleoside Triphosphate Pyrophosphohydrolase"/>
    <property type="match status" value="1"/>
</dbReference>
<feature type="non-terminal residue" evidence="8">
    <location>
        <position position="1"/>
    </location>
</feature>
<comment type="caution">
    <text evidence="8">The sequence shown here is derived from an EMBL/GenBank/DDBJ whole genome shotgun (WGS) entry which is preliminary data.</text>
</comment>
<evidence type="ECO:0000256" key="3">
    <source>
        <dbReference type="ARBA" id="ARBA00022723"/>
    </source>
</evidence>
<comment type="cofactor">
    <cofactor evidence="2">
        <name>Mg(2+)</name>
        <dbReference type="ChEBI" id="CHEBI:18420"/>
    </cofactor>
</comment>
<dbReference type="InterPro" id="IPR015797">
    <property type="entry name" value="NUDIX_hydrolase-like_dom_sf"/>
</dbReference>
<dbReference type="STRING" id="658196.A0A397SWN9"/>
<evidence type="ECO:0000256" key="5">
    <source>
        <dbReference type="ARBA" id="ARBA00022842"/>
    </source>
</evidence>
<evidence type="ECO:0000259" key="7">
    <source>
        <dbReference type="PROSITE" id="PS51462"/>
    </source>
</evidence>
<keyword evidence="5" id="KW-0460">Magnesium</keyword>
<evidence type="ECO:0000313" key="8">
    <source>
        <dbReference type="EMBL" id="RIA88425.1"/>
    </source>
</evidence>
<keyword evidence="9" id="KW-1185">Reference proteome</keyword>
<evidence type="ECO:0000256" key="2">
    <source>
        <dbReference type="ARBA" id="ARBA00001946"/>
    </source>
</evidence>
<comment type="cofactor">
    <cofactor evidence="1">
        <name>Mn(2+)</name>
        <dbReference type="ChEBI" id="CHEBI:29035"/>
    </cofactor>
</comment>
<evidence type="ECO:0000256" key="4">
    <source>
        <dbReference type="ARBA" id="ARBA00022801"/>
    </source>
</evidence>
<reference evidence="8 9" key="1">
    <citation type="submission" date="2018-06" db="EMBL/GenBank/DDBJ databases">
        <title>Comparative genomics reveals the genomic features of Rhizophagus irregularis, R. cerebriforme, R. diaphanum and Gigaspora rosea, and their symbiotic lifestyle signature.</title>
        <authorList>
            <person name="Morin E."/>
            <person name="San Clemente H."/>
            <person name="Chen E.C.H."/>
            <person name="De La Providencia I."/>
            <person name="Hainaut M."/>
            <person name="Kuo A."/>
            <person name="Kohler A."/>
            <person name="Murat C."/>
            <person name="Tang N."/>
            <person name="Roy S."/>
            <person name="Loubradou J."/>
            <person name="Henrissat B."/>
            <person name="Grigoriev I.V."/>
            <person name="Corradi N."/>
            <person name="Roux C."/>
            <person name="Martin F.M."/>
        </authorList>
    </citation>
    <scope>NUCLEOTIDE SEQUENCE [LARGE SCALE GENOMIC DNA]</scope>
    <source>
        <strain evidence="8 9">DAOM 227022</strain>
    </source>
</reference>
<proteinExistence type="predicted"/>
<dbReference type="OrthoDB" id="206213at2759"/>
<keyword evidence="4 8" id="KW-0378">Hydrolase</keyword>
<dbReference type="GO" id="GO:0010945">
    <property type="term" value="F:coenzyme A diphosphatase activity"/>
    <property type="evidence" value="ECO:0007669"/>
    <property type="project" value="InterPro"/>
</dbReference>
<dbReference type="InterPro" id="IPR000086">
    <property type="entry name" value="NUDIX_hydrolase_dom"/>
</dbReference>
<name>A0A397SWN9_9GLOM</name>
<dbReference type="Pfam" id="PF00293">
    <property type="entry name" value="NUDIX"/>
    <property type="match status" value="1"/>
</dbReference>
<dbReference type="AlphaFoldDB" id="A0A397SWN9"/>
<evidence type="ECO:0000256" key="6">
    <source>
        <dbReference type="ARBA" id="ARBA00023211"/>
    </source>
</evidence>
<feature type="domain" description="Nudix hydrolase" evidence="7">
    <location>
        <begin position="1"/>
        <end position="93"/>
    </location>
</feature>
<accession>A0A397SWN9</accession>
<dbReference type="Proteomes" id="UP000265703">
    <property type="component" value="Unassembled WGS sequence"/>
</dbReference>
<evidence type="ECO:0000313" key="9">
    <source>
        <dbReference type="Proteomes" id="UP000265703"/>
    </source>
</evidence>
<keyword evidence="3" id="KW-0479">Metal-binding</keyword>
<protein>
    <submittedName>
        <fullName evidence="8">NUDIX hydrolase domain-like protein</fullName>
    </submittedName>
</protein>
<dbReference type="PANTHER" id="PTHR12992:SF11">
    <property type="entry name" value="MITOCHONDRIAL COENZYME A DIPHOSPHATASE NUDT8"/>
    <property type="match status" value="1"/>
</dbReference>
<dbReference type="PROSITE" id="PS51462">
    <property type="entry name" value="NUDIX"/>
    <property type="match status" value="1"/>
</dbReference>
<organism evidence="8 9">
    <name type="scientific">Glomus cerebriforme</name>
    <dbReference type="NCBI Taxonomy" id="658196"/>
    <lineage>
        <taxon>Eukaryota</taxon>
        <taxon>Fungi</taxon>
        <taxon>Fungi incertae sedis</taxon>
        <taxon>Mucoromycota</taxon>
        <taxon>Glomeromycotina</taxon>
        <taxon>Glomeromycetes</taxon>
        <taxon>Glomerales</taxon>
        <taxon>Glomeraceae</taxon>
        <taxon>Glomus</taxon>
    </lineage>
</organism>
<evidence type="ECO:0000256" key="1">
    <source>
        <dbReference type="ARBA" id="ARBA00001936"/>
    </source>
</evidence>
<sequence>TDSSLESTALRETYEEIGVPPSQIEILGQDSVLPNKDRTIKVHPFVGFIKYPIDINKINFNPDEVYGVFSVTLKDLLNQDKRRWGKFSGSKIKYPIFETPKIGIEIWGLTAFILESNVSF</sequence>
<dbReference type="SUPFAM" id="SSF55811">
    <property type="entry name" value="Nudix"/>
    <property type="match status" value="1"/>
</dbReference>
<keyword evidence="6" id="KW-0464">Manganese</keyword>
<dbReference type="GO" id="GO:0046872">
    <property type="term" value="F:metal ion binding"/>
    <property type="evidence" value="ECO:0007669"/>
    <property type="project" value="UniProtKB-KW"/>
</dbReference>
<dbReference type="InterPro" id="IPR045121">
    <property type="entry name" value="CoAse"/>
</dbReference>
<gene>
    <name evidence="8" type="ORF">C1645_695147</name>
</gene>
<dbReference type="EMBL" id="QKYT01000263">
    <property type="protein sequence ID" value="RIA88425.1"/>
    <property type="molecule type" value="Genomic_DNA"/>
</dbReference>
<dbReference type="CDD" id="cd03426">
    <property type="entry name" value="NUDIX_CoAse_Nudt7"/>
    <property type="match status" value="1"/>
</dbReference>
<dbReference type="PANTHER" id="PTHR12992">
    <property type="entry name" value="NUDIX HYDROLASE"/>
    <property type="match status" value="1"/>
</dbReference>